<dbReference type="PANTHER" id="PTHR11292">
    <property type="entry name" value="T-CELL SURFACE GLYCOPROTEIN CD8 BETA CHAIN"/>
    <property type="match status" value="1"/>
</dbReference>
<dbReference type="InterPro" id="IPR013106">
    <property type="entry name" value="Ig_V-set"/>
</dbReference>
<evidence type="ECO:0000256" key="6">
    <source>
        <dbReference type="ARBA" id="ARBA00023130"/>
    </source>
</evidence>
<dbReference type="SMART" id="SM00406">
    <property type="entry name" value="IGv"/>
    <property type="match status" value="1"/>
</dbReference>
<evidence type="ECO:0000256" key="8">
    <source>
        <dbReference type="ARBA" id="ARBA00023157"/>
    </source>
</evidence>
<evidence type="ECO:0000256" key="4">
    <source>
        <dbReference type="ARBA" id="ARBA00022859"/>
    </source>
</evidence>
<feature type="domain" description="Ig-like" evidence="12">
    <location>
        <begin position="3"/>
        <end position="116"/>
    </location>
</feature>
<evidence type="ECO:0000313" key="14">
    <source>
        <dbReference type="Proteomes" id="UP000308365"/>
    </source>
</evidence>
<organism evidence="13 14">
    <name type="scientific">Monodon monoceros</name>
    <name type="common">Narwhal</name>
    <name type="synonym">Ceratodon monodon</name>
    <dbReference type="NCBI Taxonomy" id="40151"/>
    <lineage>
        <taxon>Eukaryota</taxon>
        <taxon>Metazoa</taxon>
        <taxon>Chordata</taxon>
        <taxon>Craniata</taxon>
        <taxon>Vertebrata</taxon>
        <taxon>Euteleostomi</taxon>
        <taxon>Mammalia</taxon>
        <taxon>Eutheria</taxon>
        <taxon>Laurasiatheria</taxon>
        <taxon>Artiodactyla</taxon>
        <taxon>Whippomorpha</taxon>
        <taxon>Cetacea</taxon>
        <taxon>Odontoceti</taxon>
        <taxon>Monodontidae</taxon>
        <taxon>Monodon</taxon>
    </lineage>
</organism>
<dbReference type="Pfam" id="PF07686">
    <property type="entry name" value="V-set"/>
    <property type="match status" value="1"/>
</dbReference>
<dbReference type="InterPro" id="IPR042414">
    <property type="entry name" value="CD8B"/>
</dbReference>
<dbReference type="GO" id="GO:0050776">
    <property type="term" value="P:regulation of immune response"/>
    <property type="evidence" value="ECO:0007669"/>
    <property type="project" value="InterPro"/>
</dbReference>
<dbReference type="InterPro" id="IPR007110">
    <property type="entry name" value="Ig-like_dom"/>
</dbReference>
<evidence type="ECO:0000256" key="2">
    <source>
        <dbReference type="ARBA" id="ARBA00022692"/>
    </source>
</evidence>
<evidence type="ECO:0000256" key="5">
    <source>
        <dbReference type="ARBA" id="ARBA00022989"/>
    </source>
</evidence>
<protein>
    <recommendedName>
        <fullName evidence="12">Ig-like domain-containing protein</fullName>
    </recommendedName>
</protein>
<reference evidence="14" key="1">
    <citation type="journal article" date="2019" name="IScience">
        <title>Narwhal Genome Reveals Long-Term Low Genetic Diversity despite Current Large Abundance Size.</title>
        <authorList>
            <person name="Westbury M.V."/>
            <person name="Petersen B."/>
            <person name="Garde E."/>
            <person name="Heide-Jorgensen M.P."/>
            <person name="Lorenzen E.D."/>
        </authorList>
    </citation>
    <scope>NUCLEOTIDE SEQUENCE [LARGE SCALE GENOMIC DNA]</scope>
</reference>
<keyword evidence="8" id="KW-1015">Disulfide bond</keyword>
<dbReference type="InterPro" id="IPR036179">
    <property type="entry name" value="Ig-like_dom_sf"/>
</dbReference>
<dbReference type="GO" id="GO:0009986">
    <property type="term" value="C:cell surface"/>
    <property type="evidence" value="ECO:0007669"/>
    <property type="project" value="TreeGrafter"/>
</dbReference>
<gene>
    <name evidence="13" type="ORF">EI555_003684</name>
</gene>
<feature type="chain" id="PRO_5021017835" description="Ig-like domain-containing protein" evidence="11">
    <location>
        <begin position="22"/>
        <end position="234"/>
    </location>
</feature>
<dbReference type="PROSITE" id="PS50835">
    <property type="entry name" value="IG_LIKE"/>
    <property type="match status" value="1"/>
</dbReference>
<dbReference type="GO" id="GO:0015026">
    <property type="term" value="F:coreceptor activity"/>
    <property type="evidence" value="ECO:0007669"/>
    <property type="project" value="InterPro"/>
</dbReference>
<dbReference type="CDD" id="cd07700">
    <property type="entry name" value="IgV_CD8_beta"/>
    <property type="match status" value="1"/>
</dbReference>
<dbReference type="Gene3D" id="2.60.40.10">
    <property type="entry name" value="Immunoglobulins"/>
    <property type="match status" value="1"/>
</dbReference>
<dbReference type="Proteomes" id="UP000308365">
    <property type="component" value="Unassembled WGS sequence"/>
</dbReference>
<comment type="caution">
    <text evidence="13">The sequence shown here is derived from an EMBL/GenBank/DDBJ whole genome shotgun (WGS) entry which is preliminary data.</text>
</comment>
<dbReference type="GO" id="GO:0002250">
    <property type="term" value="P:adaptive immune response"/>
    <property type="evidence" value="ECO:0007669"/>
    <property type="project" value="UniProtKB-KW"/>
</dbReference>
<accession>A0A4U1EI89</accession>
<evidence type="ECO:0000256" key="3">
    <source>
        <dbReference type="ARBA" id="ARBA00022729"/>
    </source>
</evidence>
<dbReference type="EMBL" id="RWIC01001391">
    <property type="protein sequence ID" value="TKC36009.1"/>
    <property type="molecule type" value="Genomic_DNA"/>
</dbReference>
<dbReference type="SUPFAM" id="SSF48726">
    <property type="entry name" value="Immunoglobulin"/>
    <property type="match status" value="1"/>
</dbReference>
<dbReference type="InterPro" id="IPR013783">
    <property type="entry name" value="Ig-like_fold"/>
</dbReference>
<dbReference type="SMART" id="SM00409">
    <property type="entry name" value="IG"/>
    <property type="match status" value="1"/>
</dbReference>
<comment type="subcellular location">
    <subcellularLocation>
        <location evidence="1">Membrane</location>
        <topology evidence="1">Single-pass type I membrane protein</topology>
    </subcellularLocation>
</comment>
<name>A0A4U1EI89_MONMO</name>
<evidence type="ECO:0000256" key="10">
    <source>
        <dbReference type="ARBA" id="ARBA00023319"/>
    </source>
</evidence>
<keyword evidence="10" id="KW-0393">Immunoglobulin domain</keyword>
<evidence type="ECO:0000256" key="7">
    <source>
        <dbReference type="ARBA" id="ARBA00023136"/>
    </source>
</evidence>
<keyword evidence="5" id="KW-1133">Transmembrane helix</keyword>
<dbReference type="InterPro" id="IPR003599">
    <property type="entry name" value="Ig_sub"/>
</dbReference>
<keyword evidence="3 11" id="KW-0732">Signal</keyword>
<dbReference type="AlphaFoldDB" id="A0A4U1EI89"/>
<evidence type="ECO:0000313" key="13">
    <source>
        <dbReference type="EMBL" id="TKC36009.1"/>
    </source>
</evidence>
<proteinExistence type="predicted"/>
<dbReference type="GO" id="GO:0042288">
    <property type="term" value="F:MHC class I protein binding"/>
    <property type="evidence" value="ECO:0007669"/>
    <property type="project" value="InterPro"/>
</dbReference>
<evidence type="ECO:0000259" key="12">
    <source>
        <dbReference type="PROSITE" id="PS50835"/>
    </source>
</evidence>
<feature type="signal peptide" evidence="11">
    <location>
        <begin position="1"/>
        <end position="21"/>
    </location>
</feature>
<keyword evidence="6" id="KW-1064">Adaptive immunity</keyword>
<evidence type="ECO:0000256" key="11">
    <source>
        <dbReference type="SAM" id="SignalP"/>
    </source>
</evidence>
<evidence type="ECO:0000256" key="1">
    <source>
        <dbReference type="ARBA" id="ARBA00004479"/>
    </source>
</evidence>
<evidence type="ECO:0000256" key="9">
    <source>
        <dbReference type="ARBA" id="ARBA00023180"/>
    </source>
</evidence>
<keyword evidence="4" id="KW-0391">Immunity</keyword>
<dbReference type="PANTHER" id="PTHR11292:SF7">
    <property type="entry name" value="T-CELL SURFACE GLYCOPROTEIN CD8 BETA CHAIN-RELATED"/>
    <property type="match status" value="1"/>
</dbReference>
<keyword evidence="7" id="KW-0472">Membrane</keyword>
<keyword evidence="9" id="KW-0325">Glycoprotein</keyword>
<dbReference type="GO" id="GO:0005886">
    <property type="term" value="C:plasma membrane"/>
    <property type="evidence" value="ECO:0007669"/>
    <property type="project" value="UniProtKB-ARBA"/>
</dbReference>
<dbReference type="FunFam" id="2.60.40.10:FF:000645">
    <property type="entry name" value="T-cell surface glycoprotein CD8 beta chain"/>
    <property type="match status" value="1"/>
</dbReference>
<keyword evidence="2" id="KW-0812">Transmembrane</keyword>
<sequence>MQPRLWLLVAAQLAALRGSSALVQTPASLTAQTNQTVMLSCEAKTPPTNSRIYWLRQRLAPSADSHHEFLAFWDLTKGTVYGKEVEQERLTVLRDSSRYTLSLQSVKPSDSGVYFCMTVGNPDLTFGKGTQLSVVDVLPTTPQPTKKTTPKKKVLRFPNLVTQKDQDLLKAFGTVESSLELKDKSVHPKASISTSGIPSLLVTRGRDPTRRLDLTLHSDHRALRERKPGAGRST</sequence>